<keyword evidence="5 9" id="KW-0010">Activator</keyword>
<comment type="function">
    <text evidence="9">Component of the Mediator complex, a coactivator involved in the regulated transcription of nearly all RNA polymerase II-dependent genes. Mediator functions as a bridge to convey information from gene-specific regulatory proteins to the basal RNA polymerase II transcription machinery. Mediator is recruited to promoters by direct interactions with regulatory proteins and serves as a scaffold for the assembly of a functional preinitiation complex with RNA polymerase II and the general transcription factors.</text>
</comment>
<protein>
    <recommendedName>
        <fullName evidence="3 9">Mediator of RNA polymerase II transcription subunit 14</fullName>
    </recommendedName>
    <alternativeName>
        <fullName evidence="8 9">Mediator complex subunit 14</fullName>
    </alternativeName>
</protein>
<dbReference type="GO" id="GO:0003712">
    <property type="term" value="F:transcription coregulator activity"/>
    <property type="evidence" value="ECO:0007669"/>
    <property type="project" value="UniProtKB-UniRule"/>
</dbReference>
<proteinExistence type="inferred from homology"/>
<organism evidence="12 13">
    <name type="scientific">Linderina pennispora</name>
    <dbReference type="NCBI Taxonomy" id="61395"/>
    <lineage>
        <taxon>Eukaryota</taxon>
        <taxon>Fungi</taxon>
        <taxon>Fungi incertae sedis</taxon>
        <taxon>Zoopagomycota</taxon>
        <taxon>Kickxellomycotina</taxon>
        <taxon>Kickxellomycetes</taxon>
        <taxon>Kickxellales</taxon>
        <taxon>Kickxellaceae</taxon>
        <taxon>Linderina</taxon>
    </lineage>
</organism>
<dbReference type="PANTHER" id="PTHR12809">
    <property type="entry name" value="MEDIATOR COMPLEX SUBUNIT"/>
    <property type="match status" value="1"/>
</dbReference>
<reference evidence="12 13" key="1">
    <citation type="submission" date="2016-07" db="EMBL/GenBank/DDBJ databases">
        <title>Pervasive Adenine N6-methylation of Active Genes in Fungi.</title>
        <authorList>
            <consortium name="DOE Joint Genome Institute"/>
            <person name="Mondo S.J."/>
            <person name="Dannebaum R.O."/>
            <person name="Kuo R.C."/>
            <person name="Labutti K."/>
            <person name="Haridas S."/>
            <person name="Kuo A."/>
            <person name="Salamov A."/>
            <person name="Ahrendt S.R."/>
            <person name="Lipzen A."/>
            <person name="Sullivan W."/>
            <person name="Andreopoulos W.B."/>
            <person name="Clum A."/>
            <person name="Lindquist E."/>
            <person name="Daum C."/>
            <person name="Ramamoorthy G.K."/>
            <person name="Gryganskyi A."/>
            <person name="Culley D."/>
            <person name="Magnuson J.K."/>
            <person name="James T.Y."/>
            <person name="O'Malley M.A."/>
            <person name="Stajich J.E."/>
            <person name="Spatafora J.W."/>
            <person name="Visel A."/>
            <person name="Grigoriev I.V."/>
        </authorList>
    </citation>
    <scope>NUCLEOTIDE SEQUENCE [LARGE SCALE GENOMIC DNA]</scope>
    <source>
        <strain evidence="12 13">ATCC 12442</strain>
    </source>
</reference>
<dbReference type="STRING" id="61395.A0A1Y1W869"/>
<dbReference type="InterPro" id="IPR055122">
    <property type="entry name" value="Med14_N"/>
</dbReference>
<keyword evidence="4 9" id="KW-0805">Transcription regulation</keyword>
<comment type="subcellular location">
    <subcellularLocation>
        <location evidence="1 9">Nucleus</location>
    </subcellularLocation>
</comment>
<dbReference type="GO" id="GO:0006357">
    <property type="term" value="P:regulation of transcription by RNA polymerase II"/>
    <property type="evidence" value="ECO:0007669"/>
    <property type="project" value="InterPro"/>
</dbReference>
<evidence type="ECO:0000256" key="2">
    <source>
        <dbReference type="ARBA" id="ARBA00007813"/>
    </source>
</evidence>
<dbReference type="PANTHER" id="PTHR12809:SF2">
    <property type="entry name" value="MEDIATOR OF RNA POLYMERASE II TRANSCRIPTION SUBUNIT 14"/>
    <property type="match status" value="1"/>
</dbReference>
<dbReference type="GO" id="GO:0016592">
    <property type="term" value="C:mediator complex"/>
    <property type="evidence" value="ECO:0007669"/>
    <property type="project" value="UniProtKB-UniRule"/>
</dbReference>
<dbReference type="Proteomes" id="UP000193922">
    <property type="component" value="Unassembled WGS sequence"/>
</dbReference>
<keyword evidence="7 9" id="KW-0539">Nucleus</keyword>
<evidence type="ECO:0000256" key="4">
    <source>
        <dbReference type="ARBA" id="ARBA00023015"/>
    </source>
</evidence>
<comment type="similarity">
    <text evidence="2 9">Belongs to the Mediator complex subunit 14 family.</text>
</comment>
<dbReference type="Pfam" id="PF08638">
    <property type="entry name" value="Med14"/>
    <property type="match status" value="1"/>
</dbReference>
<dbReference type="OrthoDB" id="205099at2759"/>
<feature type="compositionally biased region" description="Polar residues" evidence="10">
    <location>
        <begin position="43"/>
        <end position="66"/>
    </location>
</feature>
<feature type="compositionally biased region" description="Polar residues" evidence="10">
    <location>
        <begin position="1"/>
        <end position="28"/>
    </location>
</feature>
<feature type="region of interest" description="Disordered" evidence="10">
    <location>
        <begin position="1"/>
        <end position="66"/>
    </location>
</feature>
<dbReference type="InterPro" id="IPR013947">
    <property type="entry name" value="Mediator_Med14"/>
</dbReference>
<evidence type="ECO:0000256" key="1">
    <source>
        <dbReference type="ARBA" id="ARBA00004123"/>
    </source>
</evidence>
<evidence type="ECO:0000256" key="10">
    <source>
        <dbReference type="SAM" id="MobiDB-lite"/>
    </source>
</evidence>
<gene>
    <name evidence="12" type="ORF">DL89DRAFT_267655</name>
</gene>
<accession>A0A1Y1W869</accession>
<evidence type="ECO:0000256" key="9">
    <source>
        <dbReference type="RuleBase" id="RU365082"/>
    </source>
</evidence>
<name>A0A1Y1W869_9FUNG</name>
<evidence type="ECO:0000313" key="13">
    <source>
        <dbReference type="Proteomes" id="UP000193922"/>
    </source>
</evidence>
<evidence type="ECO:0000256" key="6">
    <source>
        <dbReference type="ARBA" id="ARBA00023163"/>
    </source>
</evidence>
<evidence type="ECO:0000256" key="7">
    <source>
        <dbReference type="ARBA" id="ARBA00023242"/>
    </source>
</evidence>
<evidence type="ECO:0000256" key="3">
    <source>
        <dbReference type="ARBA" id="ARBA00019619"/>
    </source>
</evidence>
<sequence>MSSVQRVPSRVTSDKGNTQVPEAQTQPTMADLGRGTIPRQPEHSLSGNFSGSDYGSGSEAGSDTDLPQVTVDMIPLSVIVTRMVTYAYTELVTLIETLPSRTEENRREEIQKYTQHIREQLTKLLVLVKWSRNAPQIQKCQNAIAYLQSQNEYFTRAVDGLYATYLALPQARLRNYDVPTAVDVLTTGTYQKLPSVVKEAFVPPPMLTRAQVAQTLEAINGIIRARILRGGPVPTAMRRYSIDGGRVTFTVAGEFEATLTLLQYSNVPWHVVGIKLLVGSDPALTGEMAIRLDKRQTNDMAQHCQTQLLQESEVPQLARLYDFLHMQSLSILLDTVAKQAAVLRRVRWENLLQIEMGADKSVVLRYWTSSRAAAGHNSSGGSRGNAIVIKPCPLPVPRPIHASAIEGPDALEASPDDASDKHEFLRIEQDRRNLIPKLGLSITWTAHSGLGQTHTWSRTVAQASELSEDLANGGGVVLDSEGINAERLLRQVTWRHSVKILESLYSSVVESGLFDEGAVELLYGMASGEVKRSVSASEITQAAVVPKLRAWYRQDEGAVDITVDAFTGRLVVRASEVVSVSASLSEAMIGQLADQANRTPWRLAELLVDMRSSLALADLDSLAFRSLGLRPMGMATCGLLPGFVLTGVRRRVEASVTPAVASAQSYLMGSPAVGSNGPVPAAANFPLRISQQEADALMRGIGTEQPLNRVRFYKIEGCDGEWYLMGAMTDRLHFRLVLLNPHPKDQLMYEVGQVIALQVDRLFSSVARRLLAEKKLDPSMVRANSGSGGQSKRLREDGAEWDVTERVDAMLSGRTSITLDYLNALASMCRARLALRLLQTQLTEWKIPYSFRIPSFSTSPHGHRAAVSKELSVVGLDKQGLYELDEQVPILYLPIAALMRASPINWHVASSGVLADEARRMVSVRIASDELDPAMRSDSARLVEYRTSDGKASSAAQTLVGRHVIPCQVIASVPVALDGLPAAVSAAHADAVYFGAHAGPDGGYHGRGSGNTKGGYSKMMLVYKNVGRALQSLIRDWSEHHLMTHVARQLCVWEQRSLRRMLAATTAFYPFCAGPYTGALTKMLGANEHAATELVLQCLDSRLLSISCRVPEPFTGDQQGELSYHLTMAEVEPESNRILRIGSTWPWAHGAGSSRRRMGFEVSADLSRWLRTLQARMNLTGNPLSILSLVIQMTPLSDILSTTGPMVNIRSLSPSLALDSMIPVGFVRMLGETEPEDKSKLVVDRLMTMKEHLRSSLAEISDLNVMPMYTAADNIRLVFNTRFVVDVRLVAYDTFHISDVVASARVFAGSLVAAGSSASAPAPLVTAAMEPIPRFAQWLEALSTKMTLDWARLEEAVTVLFKEVASDDVMGDRAADKAQRIRNLQRNLHRLRPGATKVEAFMYKFRELHMRQNSARAPPFVPLPPTALLCTNAQLLVTLRSLMMWMKMSVNVVDSIEAVVSKYVGTGHLSVDEVLVDRQEVLVAYTGCRGTVRCEYKLSLDAVPADDEQSEPQVPAEAADSAAAEEPAQKLAKLVGLFSVPKNLLRAAWDVRILPIVRPPKGVSERVAAYLSGIVDRLGAEKTASTLVKLLAMPAHLLEDTVHIAMEMTGKVSVASLETTHNFSIVLDTDASSVCFALTFALPDRNLTVVLSYMLLTGTAEVVHVIVDKTAPNVVNQALEERWRAYVKKVIKKLDDLTAFTLDMGKDGKSRWLDIVKELHAEAYADHQSSA</sequence>
<evidence type="ECO:0000259" key="11">
    <source>
        <dbReference type="Pfam" id="PF08638"/>
    </source>
</evidence>
<evidence type="ECO:0000256" key="5">
    <source>
        <dbReference type="ARBA" id="ARBA00023159"/>
    </source>
</evidence>
<dbReference type="EMBL" id="MCFD01000007">
    <property type="protein sequence ID" value="ORX69426.1"/>
    <property type="molecule type" value="Genomic_DNA"/>
</dbReference>
<comment type="caution">
    <text evidence="12">The sequence shown here is derived from an EMBL/GenBank/DDBJ whole genome shotgun (WGS) entry which is preliminary data.</text>
</comment>
<dbReference type="GO" id="GO:0070847">
    <property type="term" value="C:core mediator complex"/>
    <property type="evidence" value="ECO:0007669"/>
    <property type="project" value="TreeGrafter"/>
</dbReference>
<evidence type="ECO:0000313" key="12">
    <source>
        <dbReference type="EMBL" id="ORX69426.1"/>
    </source>
</evidence>
<feature type="domain" description="Mediator complex subunit MED14 N-terminal" evidence="11">
    <location>
        <begin position="73"/>
        <end position="261"/>
    </location>
</feature>
<keyword evidence="13" id="KW-1185">Reference proteome</keyword>
<dbReference type="GeneID" id="63804239"/>
<dbReference type="RefSeq" id="XP_040743114.1">
    <property type="nucleotide sequence ID" value="XM_040887591.1"/>
</dbReference>
<evidence type="ECO:0000256" key="8">
    <source>
        <dbReference type="ARBA" id="ARBA00032007"/>
    </source>
</evidence>
<comment type="subunit">
    <text evidence="9">Component of the Mediator complex.</text>
</comment>
<keyword evidence="6 9" id="KW-0804">Transcription</keyword>